<evidence type="ECO:0000256" key="4">
    <source>
        <dbReference type="ARBA" id="ARBA00008773"/>
    </source>
</evidence>
<dbReference type="GO" id="GO:0000272">
    <property type="term" value="P:polysaccharide catabolic process"/>
    <property type="evidence" value="ECO:0007669"/>
    <property type="project" value="UniProtKB-KW"/>
</dbReference>
<dbReference type="SUPFAM" id="SSF51445">
    <property type="entry name" value="(Trans)glycosidases"/>
    <property type="match status" value="1"/>
</dbReference>
<evidence type="ECO:0000256" key="14">
    <source>
        <dbReference type="ARBA" id="ARBA00023316"/>
    </source>
</evidence>
<keyword evidence="7" id="KW-0134">Cell wall</keyword>
<evidence type="ECO:0000256" key="13">
    <source>
        <dbReference type="ARBA" id="ARBA00023277"/>
    </source>
</evidence>
<comment type="function">
    <text evidence="16">Glucanases play a role in cell expansion during growth, in cell-cell fusion during mating, and in spore release during sporulation. This enzyme may be involved in beta-glucan degradation. Active on laminarin and lichenan.</text>
</comment>
<comment type="similarity">
    <text evidence="4 19">Belongs to the glycosyl hydrolase 17 family.</text>
</comment>
<protein>
    <recommendedName>
        <fullName evidence="5">glucan endo-1,3-beta-D-glucosidase</fullName>
        <ecNumber evidence="5">3.2.1.39</ecNumber>
    </recommendedName>
    <alternativeName>
        <fullName evidence="18">Endo-1,3-beta-glucanase btgC</fullName>
    </alternativeName>
    <alternativeName>
        <fullName evidence="17">Laminarinase btgC</fullName>
    </alternativeName>
</protein>
<keyword evidence="8" id="KW-0964">Secreted</keyword>
<evidence type="ECO:0000256" key="20">
    <source>
        <dbReference type="SAM" id="Phobius"/>
    </source>
</evidence>
<evidence type="ECO:0000256" key="3">
    <source>
        <dbReference type="ARBA" id="ARBA00004236"/>
    </source>
</evidence>
<evidence type="ECO:0000256" key="18">
    <source>
        <dbReference type="ARBA" id="ARBA00043078"/>
    </source>
</evidence>
<evidence type="ECO:0000256" key="12">
    <source>
        <dbReference type="ARBA" id="ARBA00023180"/>
    </source>
</evidence>
<keyword evidence="15" id="KW-0624">Polysaccharide degradation</keyword>
<comment type="subcellular location">
    <subcellularLocation>
        <location evidence="3">Cell membrane</location>
    </subcellularLocation>
    <subcellularLocation>
        <location evidence="2">Secreted</location>
        <location evidence="2">Cell wall</location>
    </subcellularLocation>
</comment>
<comment type="catalytic activity">
    <reaction evidence="1">
        <text>Hydrolysis of (1-&gt;3)-beta-D-glucosidic linkages in (1-&gt;3)-beta-D-glucans.</text>
        <dbReference type="EC" id="3.2.1.39"/>
    </reaction>
</comment>
<feature type="non-terminal residue" evidence="21">
    <location>
        <position position="344"/>
    </location>
</feature>
<dbReference type="PANTHER" id="PTHR16631">
    <property type="entry name" value="GLUCAN 1,3-BETA-GLUCOSIDASE"/>
    <property type="match status" value="1"/>
</dbReference>
<evidence type="ECO:0000256" key="10">
    <source>
        <dbReference type="ARBA" id="ARBA00022801"/>
    </source>
</evidence>
<keyword evidence="20" id="KW-0812">Transmembrane</keyword>
<keyword evidence="12" id="KW-0325">Glycoprotein</keyword>
<dbReference type="InterPro" id="IPR050732">
    <property type="entry name" value="Beta-glucan_modifiers"/>
</dbReference>
<keyword evidence="11 20" id="KW-0472">Membrane</keyword>
<evidence type="ECO:0000256" key="19">
    <source>
        <dbReference type="RuleBase" id="RU004335"/>
    </source>
</evidence>
<keyword evidence="10" id="KW-0378">Hydrolase</keyword>
<dbReference type="GO" id="GO:0042973">
    <property type="term" value="F:glucan endo-1,3-beta-D-glucosidase activity"/>
    <property type="evidence" value="ECO:0007669"/>
    <property type="project" value="UniProtKB-EC"/>
</dbReference>
<keyword evidence="14" id="KW-0961">Cell wall biogenesis/degradation</keyword>
<evidence type="ECO:0000256" key="16">
    <source>
        <dbReference type="ARBA" id="ARBA00037649"/>
    </source>
</evidence>
<evidence type="ECO:0000256" key="5">
    <source>
        <dbReference type="ARBA" id="ARBA00012780"/>
    </source>
</evidence>
<evidence type="ECO:0000313" key="21">
    <source>
        <dbReference type="EMBL" id="KAF0715866.1"/>
    </source>
</evidence>
<keyword evidence="9" id="KW-0732">Signal</keyword>
<dbReference type="InterPro" id="IPR017853">
    <property type="entry name" value="GH"/>
</dbReference>
<dbReference type="OrthoDB" id="941679at2759"/>
<dbReference type="AlphaFoldDB" id="A0A6A4ZSQ1"/>
<keyword evidence="20" id="KW-1133">Transmembrane helix</keyword>
<evidence type="ECO:0000256" key="15">
    <source>
        <dbReference type="ARBA" id="ARBA00023326"/>
    </source>
</evidence>
<dbReference type="GO" id="GO:0071555">
    <property type="term" value="P:cell wall organization"/>
    <property type="evidence" value="ECO:0007669"/>
    <property type="project" value="UniProtKB-KW"/>
</dbReference>
<accession>A0A6A4ZSQ1</accession>
<organism evidence="21">
    <name type="scientific">Aphanomyces stellatus</name>
    <dbReference type="NCBI Taxonomy" id="120398"/>
    <lineage>
        <taxon>Eukaryota</taxon>
        <taxon>Sar</taxon>
        <taxon>Stramenopiles</taxon>
        <taxon>Oomycota</taxon>
        <taxon>Saprolegniomycetes</taxon>
        <taxon>Saprolegniales</taxon>
        <taxon>Verrucalvaceae</taxon>
        <taxon>Aphanomyces</taxon>
    </lineage>
</organism>
<keyword evidence="6" id="KW-1003">Cell membrane</keyword>
<dbReference type="Pfam" id="PF00332">
    <property type="entry name" value="Glyco_hydro_17"/>
    <property type="match status" value="1"/>
</dbReference>
<name>A0A6A4ZSQ1_9STRA</name>
<sequence>MAPVVSTPTEADIVAREALAAAAAANPSVSTKARRFAVRHKRSIGLLAALAVVGTVMVAVTGNPFKFDGKSASQQATVYSGVCYDSYDAGNMVKHFSIIKQKFNAVRTYQTKLGNQNMAMAAGDAGLKIAAGAWLRNGNDWKGDVQAAIDAHKKYGNVLAIYVGNEDLMNGIGAGEIIANIATAKGMVQSAGVRIPVGTVQTDGGFLTNPSVAWASETIGVNIYPFFGDSPNSWQAPIKDLDARWAAIAGKFGSQNPRITETGWPSDGGSNGQHVSSYDNAKSYYESYANWAKGNGGDASFYFMFHDNRGKGGFEAHFGLANPDGTWKFDVGPAPAPTAPPTAP</sequence>
<evidence type="ECO:0000256" key="1">
    <source>
        <dbReference type="ARBA" id="ARBA00000382"/>
    </source>
</evidence>
<feature type="transmembrane region" description="Helical" evidence="20">
    <location>
        <begin position="44"/>
        <end position="65"/>
    </location>
</feature>
<evidence type="ECO:0000256" key="2">
    <source>
        <dbReference type="ARBA" id="ARBA00004191"/>
    </source>
</evidence>
<dbReference type="Gene3D" id="3.20.20.80">
    <property type="entry name" value="Glycosidases"/>
    <property type="match status" value="1"/>
</dbReference>
<dbReference type="InterPro" id="IPR000490">
    <property type="entry name" value="Glyco_hydro_17"/>
</dbReference>
<dbReference type="EMBL" id="VJMH01000507">
    <property type="protein sequence ID" value="KAF0715866.1"/>
    <property type="molecule type" value="Genomic_DNA"/>
</dbReference>
<reference evidence="21" key="1">
    <citation type="submission" date="2019-06" db="EMBL/GenBank/DDBJ databases">
        <title>Genomics analysis of Aphanomyces spp. identifies a new class of oomycete effector associated with host adaptation.</title>
        <authorList>
            <person name="Gaulin E."/>
        </authorList>
    </citation>
    <scope>NUCLEOTIDE SEQUENCE</scope>
    <source>
        <strain evidence="21">CBS 578.67</strain>
    </source>
</reference>
<evidence type="ECO:0000256" key="7">
    <source>
        <dbReference type="ARBA" id="ARBA00022512"/>
    </source>
</evidence>
<evidence type="ECO:0000256" key="11">
    <source>
        <dbReference type="ARBA" id="ARBA00023136"/>
    </source>
</evidence>
<dbReference type="GO" id="GO:0005886">
    <property type="term" value="C:plasma membrane"/>
    <property type="evidence" value="ECO:0007669"/>
    <property type="project" value="UniProtKB-SubCell"/>
</dbReference>
<evidence type="ECO:0000256" key="8">
    <source>
        <dbReference type="ARBA" id="ARBA00022525"/>
    </source>
</evidence>
<evidence type="ECO:0000256" key="9">
    <source>
        <dbReference type="ARBA" id="ARBA00022729"/>
    </source>
</evidence>
<comment type="caution">
    <text evidence="21">The sequence shown here is derived from an EMBL/GenBank/DDBJ whole genome shotgun (WGS) entry which is preliminary data.</text>
</comment>
<evidence type="ECO:0000256" key="6">
    <source>
        <dbReference type="ARBA" id="ARBA00022475"/>
    </source>
</evidence>
<dbReference type="PANTHER" id="PTHR16631:SF17">
    <property type="entry name" value="GLUCAN ENDO-1,3-BETA-GLUCOSIDASE BTGC"/>
    <property type="match status" value="1"/>
</dbReference>
<dbReference type="EC" id="3.2.1.39" evidence="5"/>
<gene>
    <name evidence="21" type="ORF">As57867_003125</name>
</gene>
<proteinExistence type="inferred from homology"/>
<evidence type="ECO:0000256" key="17">
    <source>
        <dbReference type="ARBA" id="ARBA00042373"/>
    </source>
</evidence>
<keyword evidence="13" id="KW-0119">Carbohydrate metabolism</keyword>